<dbReference type="InterPro" id="IPR002401">
    <property type="entry name" value="Cyt_P450_E_grp-I"/>
</dbReference>
<comment type="similarity">
    <text evidence="1">Belongs to the cytochrome P450 family.</text>
</comment>
<organism evidence="11 12">
    <name type="scientific">Acer yangbiense</name>
    <dbReference type="NCBI Taxonomy" id="1000413"/>
    <lineage>
        <taxon>Eukaryota</taxon>
        <taxon>Viridiplantae</taxon>
        <taxon>Streptophyta</taxon>
        <taxon>Embryophyta</taxon>
        <taxon>Tracheophyta</taxon>
        <taxon>Spermatophyta</taxon>
        <taxon>Magnoliopsida</taxon>
        <taxon>eudicotyledons</taxon>
        <taxon>Gunneridae</taxon>
        <taxon>Pentapetalae</taxon>
        <taxon>rosids</taxon>
        <taxon>malvids</taxon>
        <taxon>Sapindales</taxon>
        <taxon>Sapindaceae</taxon>
        <taxon>Hippocastanoideae</taxon>
        <taxon>Acereae</taxon>
        <taxon>Acer</taxon>
    </lineage>
</organism>
<dbReference type="Proteomes" id="UP000323000">
    <property type="component" value="Chromosome 6"/>
</dbReference>
<accession>A0A5C7HR82</accession>
<evidence type="ECO:0000256" key="3">
    <source>
        <dbReference type="ARBA" id="ARBA00022723"/>
    </source>
</evidence>
<dbReference type="InterPro" id="IPR036396">
    <property type="entry name" value="Cyt_P450_sf"/>
</dbReference>
<evidence type="ECO:0000256" key="5">
    <source>
        <dbReference type="ARBA" id="ARBA00023004"/>
    </source>
</evidence>
<keyword evidence="4" id="KW-0560">Oxidoreductase</keyword>
<name>A0A5C7HR82_9ROSI</name>
<evidence type="ECO:0000256" key="7">
    <source>
        <dbReference type="PIRSR" id="PIRSR602401-1"/>
    </source>
</evidence>
<dbReference type="Pfam" id="PF24160">
    <property type="entry name" value="UVB_sens_C"/>
    <property type="match status" value="1"/>
</dbReference>
<dbReference type="GO" id="GO:0020037">
    <property type="term" value="F:heme binding"/>
    <property type="evidence" value="ECO:0007669"/>
    <property type="project" value="InterPro"/>
</dbReference>
<dbReference type="InterPro" id="IPR055412">
    <property type="entry name" value="UVB_sens_C"/>
</dbReference>
<comment type="cofactor">
    <cofactor evidence="7">
        <name>heme</name>
        <dbReference type="ChEBI" id="CHEBI:30413"/>
    </cofactor>
</comment>
<dbReference type="Pfam" id="PF04884">
    <property type="entry name" value="UVB_sens_prot"/>
    <property type="match status" value="1"/>
</dbReference>
<dbReference type="SUPFAM" id="SSF48264">
    <property type="entry name" value="Cytochrome P450"/>
    <property type="match status" value="2"/>
</dbReference>
<dbReference type="InterPro" id="IPR054549">
    <property type="entry name" value="UVB_sens_RUS_dom"/>
</dbReference>
<feature type="binding site" description="axial binding residue" evidence="7">
    <location>
        <position position="564"/>
    </location>
    <ligand>
        <name>heme</name>
        <dbReference type="ChEBI" id="CHEBI:30413"/>
    </ligand>
    <ligandPart>
        <name>Fe</name>
        <dbReference type="ChEBI" id="CHEBI:18248"/>
    </ligandPart>
</feature>
<dbReference type="PRINTS" id="PR00385">
    <property type="entry name" value="P450"/>
</dbReference>
<reference evidence="12" key="1">
    <citation type="journal article" date="2019" name="Gigascience">
        <title>De novo genome assembly of the endangered Acer yangbiense, a plant species with extremely small populations endemic to Yunnan Province, China.</title>
        <authorList>
            <person name="Yang J."/>
            <person name="Wariss H.M."/>
            <person name="Tao L."/>
            <person name="Zhang R."/>
            <person name="Yun Q."/>
            <person name="Hollingsworth P."/>
            <person name="Dao Z."/>
            <person name="Luo G."/>
            <person name="Guo H."/>
            <person name="Ma Y."/>
            <person name="Sun W."/>
        </authorList>
    </citation>
    <scope>NUCLEOTIDE SEQUENCE [LARGE SCALE GENOMIC DNA]</scope>
    <source>
        <strain evidence="12">cv. Malutang</strain>
    </source>
</reference>
<proteinExistence type="inferred from homology"/>
<dbReference type="CDD" id="cd20654">
    <property type="entry name" value="CYP82"/>
    <property type="match status" value="1"/>
</dbReference>
<dbReference type="InterPro" id="IPR050651">
    <property type="entry name" value="Plant_Cytochrome_P450_Monoox"/>
</dbReference>
<dbReference type="GO" id="GO:0016709">
    <property type="term" value="F:oxidoreductase activity, acting on paired donors, with incorporation or reduction of molecular oxygen, NAD(P)H as one donor, and incorporation of one atom of oxygen"/>
    <property type="evidence" value="ECO:0007669"/>
    <property type="project" value="UniProtKB-ARBA"/>
</dbReference>
<evidence type="ECO:0000256" key="8">
    <source>
        <dbReference type="SAM" id="MobiDB-lite"/>
    </source>
</evidence>
<dbReference type="EMBL" id="VAHF01000006">
    <property type="protein sequence ID" value="TXG59530.1"/>
    <property type="molecule type" value="Genomic_DNA"/>
</dbReference>
<evidence type="ECO:0000256" key="4">
    <source>
        <dbReference type="ARBA" id="ARBA00023002"/>
    </source>
</evidence>
<dbReference type="Gene3D" id="1.10.630.10">
    <property type="entry name" value="Cytochrome P450"/>
    <property type="match status" value="2"/>
</dbReference>
<keyword evidence="12" id="KW-1185">Reference proteome</keyword>
<feature type="domain" description="Protein root UVB sensitive/RUS" evidence="9">
    <location>
        <begin position="699"/>
        <end position="784"/>
    </location>
</feature>
<keyword evidence="2 7" id="KW-0349">Heme</keyword>
<evidence type="ECO:0000256" key="1">
    <source>
        <dbReference type="ARBA" id="ARBA00010617"/>
    </source>
</evidence>
<dbReference type="PROSITE" id="PS00086">
    <property type="entry name" value="CYTOCHROME_P450"/>
    <property type="match status" value="2"/>
</dbReference>
<evidence type="ECO:0000259" key="10">
    <source>
        <dbReference type="Pfam" id="PF24160"/>
    </source>
</evidence>
<evidence type="ECO:0000259" key="9">
    <source>
        <dbReference type="Pfam" id="PF04884"/>
    </source>
</evidence>
<dbReference type="PANTHER" id="PTHR47947">
    <property type="entry name" value="CYTOCHROME P450 82C3-RELATED"/>
    <property type="match status" value="1"/>
</dbReference>
<evidence type="ECO:0000256" key="6">
    <source>
        <dbReference type="ARBA" id="ARBA00023033"/>
    </source>
</evidence>
<feature type="region of interest" description="Disordered" evidence="8">
    <location>
        <begin position="626"/>
        <end position="647"/>
    </location>
</feature>
<dbReference type="InterPro" id="IPR017972">
    <property type="entry name" value="Cyt_P450_CS"/>
</dbReference>
<dbReference type="FunFam" id="1.10.630.10:FF:000026">
    <property type="entry name" value="Cytochrome P450 82C4"/>
    <property type="match status" value="1"/>
</dbReference>
<feature type="domain" description="Root UVB sensitive protein C-terminal" evidence="10">
    <location>
        <begin position="898"/>
        <end position="992"/>
    </location>
</feature>
<sequence length="1001" mass="112837">MEDCTLSNGYHIPAATRLMVNAWKILRDERVWPDPDRFCPERFLTNNKDTDVRGQNFELIPFGSGRRSCPGASLALQMVHFTLASFLHSFEVSKLSNEDVDMTESTGLTNLKATPLQVLLTPFIEAKTRSCNRYSAPPQAGGAWPIIGHMHLFGDHQLTHKTLGAMADKYGPVFTIRLGSHRVLVLNSWEAARDCFTVHDKVFSNRPSTVAFKLLGYDFAMFGFAPYSSYWREMRKIATMQLLSNHRIDLLKNIRAAEVQTAIRELYMTWTTTKSSSQSGVMLDLKQWFADLTMNISLRLVGGKRFSKDNTADYQKVIKEFMFLFGVFVLSDAIPFLGWWDFNGYEKAMKRTAKEMDSLIEGWLEEHKQKRLLLLSGDHQMIRKLEESDFMDVILNILEDAKISGYDADTINKATCLNLILAGADTTMVTLTWAVSLLLNNPHELKKVQIELHIHIGKDRVVEESDIKSLTYLQAVIKETLRLYPPAPTIHRASIEDCTLSSTGYHVPAGTRIMVNAWKIQRDGRVWSDPDKFQPERFLTSKKDIDFRGQNFELIPFGSGRRSCPGISLALQMVHFTLASLLHGFEVSMPPSSGEDHVDMTESNGLTNLKATPLQVLVTPRLDSKTSINYEPGESLDEGPKPTGPTKLPVVVRGSGRVSRYFWDGNCLQLVSVDGGALSFSFDFDDGFRKLFRICGLSVRDFFIPKQVSENYMGYVKWKFLHRVFSSALQVLATQAMFRAIGIGYSRSLPAAAALNWVLKDGLGRLCRCIYTASLASAFDTNLKWSIDDITLYEQSAVHRSFAVADNLGEVSAKAQDRLEIILKTWIELGRVPTPEEVSKEEGIDFMWSKGKEFWPIRIGCLNPKSQVPKFSVAAMQSLSGDDFYFMCIEILHRGATRNDQRGILVCLREGASTTDVISGLLQACYVRKALHLSGRWENLIGDGVTSDSDLKEWTKLIEDSKRCAQAELSQLNEQMSELGWAAKNILLNTQEQARYSFVDD</sequence>
<evidence type="ECO:0000256" key="2">
    <source>
        <dbReference type="ARBA" id="ARBA00022617"/>
    </source>
</evidence>
<dbReference type="OrthoDB" id="2789670at2759"/>
<dbReference type="GO" id="GO:0005506">
    <property type="term" value="F:iron ion binding"/>
    <property type="evidence" value="ECO:0007669"/>
    <property type="project" value="InterPro"/>
</dbReference>
<keyword evidence="5 7" id="KW-0408">Iron</keyword>
<keyword evidence="3 7" id="KW-0479">Metal-binding</keyword>
<evidence type="ECO:0000313" key="12">
    <source>
        <dbReference type="Proteomes" id="UP000323000"/>
    </source>
</evidence>
<keyword evidence="6" id="KW-0503">Monooxygenase</keyword>
<dbReference type="PANTHER" id="PTHR47947:SF29">
    <property type="entry name" value="CYTOCHROME P450 CYP82D47-LIKE"/>
    <property type="match status" value="1"/>
</dbReference>
<evidence type="ECO:0000313" key="11">
    <source>
        <dbReference type="EMBL" id="TXG59530.1"/>
    </source>
</evidence>
<dbReference type="Pfam" id="PF00067">
    <property type="entry name" value="p450"/>
    <property type="match status" value="2"/>
</dbReference>
<protein>
    <submittedName>
        <fullName evidence="11">Uncharacterized protein</fullName>
    </submittedName>
</protein>
<comment type="caution">
    <text evidence="11">The sequence shown here is derived from an EMBL/GenBank/DDBJ whole genome shotgun (WGS) entry which is preliminary data.</text>
</comment>
<dbReference type="InterPro" id="IPR001128">
    <property type="entry name" value="Cyt_P450"/>
</dbReference>
<dbReference type="PRINTS" id="PR00463">
    <property type="entry name" value="EP450I"/>
</dbReference>
<dbReference type="AlphaFoldDB" id="A0A5C7HR82"/>
<gene>
    <name evidence="11" type="ORF">EZV62_014103</name>
</gene>